<feature type="domain" description="Alpha/beta hydrolase fold-3" evidence="2">
    <location>
        <begin position="143"/>
        <end position="375"/>
    </location>
</feature>
<dbReference type="InterPro" id="IPR029058">
    <property type="entry name" value="AB_hydrolase_fold"/>
</dbReference>
<dbReference type="GeneID" id="18481533"/>
<dbReference type="InterPro" id="IPR050300">
    <property type="entry name" value="GDXG_lipolytic_enzyme"/>
</dbReference>
<gene>
    <name evidence="3" type="ORF">TRIREDRAFT_107835</name>
</gene>
<dbReference type="Pfam" id="PF07859">
    <property type="entry name" value="Abhydrolase_3"/>
    <property type="match status" value="1"/>
</dbReference>
<dbReference type="SUPFAM" id="SSF53474">
    <property type="entry name" value="alpha/beta-Hydrolases"/>
    <property type="match status" value="1"/>
</dbReference>
<dbReference type="PANTHER" id="PTHR48081">
    <property type="entry name" value="AB HYDROLASE SUPERFAMILY PROTEIN C4A8.06C"/>
    <property type="match status" value="1"/>
</dbReference>
<dbReference type="PANTHER" id="PTHR48081:SF8">
    <property type="entry name" value="ALPHA_BETA HYDROLASE FOLD-3 DOMAIN-CONTAINING PROTEIN-RELATED"/>
    <property type="match status" value="1"/>
</dbReference>
<dbReference type="Gene3D" id="3.40.50.1820">
    <property type="entry name" value="alpha/beta hydrolase"/>
    <property type="match status" value="1"/>
</dbReference>
<organism evidence="4">
    <name type="scientific">Hypocrea jecorina (strain QM6a)</name>
    <name type="common">Trichoderma reesei</name>
    <dbReference type="NCBI Taxonomy" id="431241"/>
    <lineage>
        <taxon>Eukaryota</taxon>
        <taxon>Fungi</taxon>
        <taxon>Dikarya</taxon>
        <taxon>Ascomycota</taxon>
        <taxon>Pezizomycotina</taxon>
        <taxon>Sordariomycetes</taxon>
        <taxon>Hypocreomycetidae</taxon>
        <taxon>Hypocreales</taxon>
        <taxon>Hypocreaceae</taxon>
        <taxon>Trichoderma</taxon>
    </lineage>
</organism>
<accession>G0RKH6</accession>
<evidence type="ECO:0000259" key="2">
    <source>
        <dbReference type="Pfam" id="PF07859"/>
    </source>
</evidence>
<dbReference type="VEuPathDB" id="FungiDB:TRIREDRAFT_107835"/>
<dbReference type="eggNOG" id="KOG1515">
    <property type="taxonomic scope" value="Eukaryota"/>
</dbReference>
<dbReference type="GO" id="GO:0016787">
    <property type="term" value="F:hydrolase activity"/>
    <property type="evidence" value="ECO:0007669"/>
    <property type="project" value="UniProtKB-KW"/>
</dbReference>
<proteinExistence type="predicted"/>
<dbReference type="InterPro" id="IPR013094">
    <property type="entry name" value="AB_hydrolase_3"/>
</dbReference>
<dbReference type="OrthoDB" id="408631at2759"/>
<name>G0RKH6_HYPJQ</name>
<protein>
    <submittedName>
        <fullName evidence="3">Predicted protein</fullName>
    </submittedName>
</protein>
<dbReference type="HOGENOM" id="CLU_012494_6_3_1"/>
<dbReference type="AlphaFoldDB" id="G0RKH6"/>
<dbReference type="STRING" id="431241.G0RKH6"/>
<dbReference type="RefSeq" id="XP_006965672.1">
    <property type="nucleotide sequence ID" value="XM_006965610.1"/>
</dbReference>
<reference evidence="3 4" key="1">
    <citation type="journal article" date="2008" name="Nat. Biotechnol.">
        <title>Genome sequencing and analysis of the biomass-degrading fungus Trichoderma reesei (syn. Hypocrea jecorina).</title>
        <authorList>
            <person name="Martinez D."/>
            <person name="Berka R.M."/>
            <person name="Henrissat B."/>
            <person name="Saloheimo M."/>
            <person name="Arvas M."/>
            <person name="Baker S.E."/>
            <person name="Chapman J."/>
            <person name="Chertkov O."/>
            <person name="Coutinho P.M."/>
            <person name="Cullen D."/>
            <person name="Danchin E.G."/>
            <person name="Grigoriev I.V."/>
            <person name="Harris P."/>
            <person name="Jackson M."/>
            <person name="Kubicek C.P."/>
            <person name="Han C.S."/>
            <person name="Ho I."/>
            <person name="Larrondo L.F."/>
            <person name="de Leon A.L."/>
            <person name="Magnuson J.K."/>
            <person name="Merino S."/>
            <person name="Misra M."/>
            <person name="Nelson B."/>
            <person name="Putnam N."/>
            <person name="Robbertse B."/>
            <person name="Salamov A.A."/>
            <person name="Schmoll M."/>
            <person name="Terry A."/>
            <person name="Thayer N."/>
            <person name="Westerholm-Parvinen A."/>
            <person name="Schoch C.L."/>
            <person name="Yao J."/>
            <person name="Barabote R."/>
            <person name="Nelson M.A."/>
            <person name="Detter C."/>
            <person name="Bruce D."/>
            <person name="Kuske C.R."/>
            <person name="Xie G."/>
            <person name="Richardson P."/>
            <person name="Rokhsar D.S."/>
            <person name="Lucas S.M."/>
            <person name="Rubin E.M."/>
            <person name="Dunn-Coleman N."/>
            <person name="Ward M."/>
            <person name="Brettin T.S."/>
        </authorList>
    </citation>
    <scope>NUCLEOTIDE SEQUENCE [LARGE SCALE GENOMIC DNA]</scope>
    <source>
        <strain evidence="3 4">QM6a</strain>
    </source>
</reference>
<keyword evidence="1" id="KW-0378">Hydrolase</keyword>
<keyword evidence="4" id="KW-1185">Reference proteome</keyword>
<evidence type="ECO:0000313" key="3">
    <source>
        <dbReference type="EMBL" id="EGR48249.1"/>
    </source>
</evidence>
<evidence type="ECO:0000313" key="4">
    <source>
        <dbReference type="Proteomes" id="UP000008984"/>
    </source>
</evidence>
<evidence type="ECO:0000256" key="1">
    <source>
        <dbReference type="ARBA" id="ARBA00022801"/>
    </source>
</evidence>
<dbReference type="Proteomes" id="UP000008984">
    <property type="component" value="Unassembled WGS sequence"/>
</dbReference>
<dbReference type="KEGG" id="tre:TRIREDRAFT_107835"/>
<sequence>MESFDLVFALTLSLQFSDLADCVSSHAINLPLPFFRLTLIRAVIKMDSLPLTVEQILATGIMDPEFEAAWKAIGSPPGNIPSDIPTFQKTVEATLPMAQKMLAASRTQNIVEREHEVPVDDTYSSRTIVCHSATPSTTPSPIVILVHGGGHCVGYPEMELTTARELVLAHNATCVLPSYRLAPEYPFPTDVHDIFTVVQYIAHKTTEKDENGILPVNADPKRGFVIGGLSAGAAISNNVAQLARDLPLEPPLTGLFLACGVFFEPGGVPNRYKDFHLSLEQNKSAPVFDTPSLIEYSNAYKGDKPSTLSNPVSVSQQPRSDASVTECNHLLPVYFQVAGLDPARDDSLIYERMLREERGVPTRMDVYRGLPHGFWTQYPGLTASRKRMRDAVDGVGWLLGKK</sequence>
<dbReference type="EMBL" id="GL985065">
    <property type="protein sequence ID" value="EGR48249.1"/>
    <property type="molecule type" value="Genomic_DNA"/>
</dbReference>